<evidence type="ECO:0000256" key="1">
    <source>
        <dbReference type="SAM" id="MobiDB-lite"/>
    </source>
</evidence>
<feature type="region of interest" description="Disordered" evidence="1">
    <location>
        <begin position="65"/>
        <end position="92"/>
    </location>
</feature>
<feature type="region of interest" description="Disordered" evidence="1">
    <location>
        <begin position="1"/>
        <end position="38"/>
    </location>
</feature>
<reference evidence="3" key="1">
    <citation type="journal article" date="2006" name="Proc. Natl. Acad. Sci. U.S.A.">
        <title>The complete genome of Rhodococcus sp. RHA1 provides insights into a catabolic powerhouse.</title>
        <authorList>
            <person name="McLeod M.P."/>
            <person name="Warren R.L."/>
            <person name="Hsiao W.W.L."/>
            <person name="Araki N."/>
            <person name="Myhre M."/>
            <person name="Fernandes C."/>
            <person name="Miyazawa D."/>
            <person name="Wong W."/>
            <person name="Lillquist A.L."/>
            <person name="Wang D."/>
            <person name="Dosanjh M."/>
            <person name="Hara H."/>
            <person name="Petrescu A."/>
            <person name="Morin R.D."/>
            <person name="Yang G."/>
            <person name="Stott J.M."/>
            <person name="Schein J.E."/>
            <person name="Shin H."/>
            <person name="Smailus D."/>
            <person name="Siddiqui A.S."/>
            <person name="Marra M.A."/>
            <person name="Jones S.J.M."/>
            <person name="Holt R."/>
            <person name="Brinkman F.S.L."/>
            <person name="Miyauchi K."/>
            <person name="Fukuda M."/>
            <person name="Davies J.E."/>
            <person name="Mohn W.W."/>
            <person name="Eltis L.D."/>
        </authorList>
    </citation>
    <scope>NUCLEOTIDE SEQUENCE [LARGE SCALE GENOMIC DNA]</scope>
    <source>
        <strain evidence="3">RHA1</strain>
    </source>
</reference>
<dbReference type="HOGENOM" id="CLU_2411223_0_0_11"/>
<dbReference type="Proteomes" id="UP000008710">
    <property type="component" value="Chromosome"/>
</dbReference>
<sequence>MAGPSRRPGRRRHHGTAPGARRQCGLPGGKRQMPHVVDGPILHGDVDYSPTGVPLIVRLDGQQYHSAQQSRFRDRRRDNAAELADRPRLVYG</sequence>
<proteinExistence type="predicted"/>
<evidence type="ECO:0000313" key="3">
    <source>
        <dbReference type="Proteomes" id="UP000008710"/>
    </source>
</evidence>
<accession>Q0S8X9</accession>
<gene>
    <name evidence="2" type="ordered locus">RHA1_ro04216</name>
</gene>
<dbReference type="KEGG" id="rha:RHA1_ro04216"/>
<feature type="compositionally biased region" description="Basic and acidic residues" evidence="1">
    <location>
        <begin position="71"/>
        <end position="92"/>
    </location>
</feature>
<name>Q0S8X9_RHOJR</name>
<protein>
    <submittedName>
        <fullName evidence="2">Uncharacterized protein</fullName>
    </submittedName>
</protein>
<dbReference type="EMBL" id="CP000431">
    <property type="protein sequence ID" value="ABG96007.1"/>
    <property type="molecule type" value="Genomic_DNA"/>
</dbReference>
<organism evidence="2 3">
    <name type="scientific">Rhodococcus jostii (strain RHA1)</name>
    <dbReference type="NCBI Taxonomy" id="101510"/>
    <lineage>
        <taxon>Bacteria</taxon>
        <taxon>Bacillati</taxon>
        <taxon>Actinomycetota</taxon>
        <taxon>Actinomycetes</taxon>
        <taxon>Mycobacteriales</taxon>
        <taxon>Nocardiaceae</taxon>
        <taxon>Rhodococcus</taxon>
    </lineage>
</organism>
<evidence type="ECO:0000313" key="2">
    <source>
        <dbReference type="EMBL" id="ABG96007.1"/>
    </source>
</evidence>
<dbReference type="AlphaFoldDB" id="Q0S8X9"/>